<keyword evidence="3" id="KW-1185">Reference proteome</keyword>
<protein>
    <submittedName>
        <fullName evidence="2">Uncharacterized protein</fullName>
    </submittedName>
</protein>
<evidence type="ECO:0000256" key="1">
    <source>
        <dbReference type="SAM" id="MobiDB-lite"/>
    </source>
</evidence>
<feature type="region of interest" description="Disordered" evidence="1">
    <location>
        <begin position="50"/>
        <end position="71"/>
    </location>
</feature>
<gene>
    <name evidence="2" type="ORF">CLV67_112105</name>
</gene>
<evidence type="ECO:0000313" key="3">
    <source>
        <dbReference type="Proteomes" id="UP000239415"/>
    </source>
</evidence>
<feature type="region of interest" description="Disordered" evidence="1">
    <location>
        <begin position="149"/>
        <end position="200"/>
    </location>
</feature>
<dbReference type="AlphaFoldDB" id="A0A2T0K6J4"/>
<comment type="caution">
    <text evidence="2">The sequence shown here is derived from an EMBL/GenBank/DDBJ whole genome shotgun (WGS) entry which is preliminary data.</text>
</comment>
<name>A0A2T0K6J4_9ACTN</name>
<reference evidence="2 3" key="1">
    <citation type="submission" date="2018-03" db="EMBL/GenBank/DDBJ databases">
        <title>Genomic Encyclopedia of Archaeal and Bacterial Type Strains, Phase II (KMG-II): from individual species to whole genera.</title>
        <authorList>
            <person name="Goeker M."/>
        </authorList>
    </citation>
    <scope>NUCLEOTIDE SEQUENCE [LARGE SCALE GENOMIC DNA]</scope>
    <source>
        <strain evidence="2 3">DSM 43146</strain>
    </source>
</reference>
<evidence type="ECO:0000313" key="2">
    <source>
        <dbReference type="EMBL" id="PRX18630.1"/>
    </source>
</evidence>
<dbReference type="EMBL" id="PVMZ01000012">
    <property type="protein sequence ID" value="PRX18630.1"/>
    <property type="molecule type" value="Genomic_DNA"/>
</dbReference>
<accession>A0A2T0K6J4</accession>
<feature type="region of interest" description="Disordered" evidence="1">
    <location>
        <begin position="227"/>
        <end position="246"/>
    </location>
</feature>
<sequence>MSSRARQRCRSLNVVVRRGGAAWHYDDNEVVKAKHRTYGQFRGYKTVRTFTGDGANDPRTQSDTSFHRGMSKNNDTVVQVTDSLNGEHEDHDELAGRTLETITYQGENGPADSSAITAYWISAATATRARSGLTAMTANRIAPALTVSKRVTSSGSPARPGRRKLPRRVMAVADRTARTDRGVTAEPGSPPSPSPLRRPARGSLSAAIGLVVLAHAGIVRLLSTARPGRVRGGGDAPYGSHPTGPG</sequence>
<proteinExistence type="predicted"/>
<organism evidence="2 3">
    <name type="scientific">Actinoplanes italicus</name>
    <dbReference type="NCBI Taxonomy" id="113567"/>
    <lineage>
        <taxon>Bacteria</taxon>
        <taxon>Bacillati</taxon>
        <taxon>Actinomycetota</taxon>
        <taxon>Actinomycetes</taxon>
        <taxon>Micromonosporales</taxon>
        <taxon>Micromonosporaceae</taxon>
        <taxon>Actinoplanes</taxon>
    </lineage>
</organism>
<dbReference type="Proteomes" id="UP000239415">
    <property type="component" value="Unassembled WGS sequence"/>
</dbReference>